<keyword evidence="5" id="KW-1185">Reference proteome</keyword>
<protein>
    <submittedName>
        <fullName evidence="4">Unnamed product</fullName>
    </submittedName>
</protein>
<proteinExistence type="predicted"/>
<evidence type="ECO:0000313" key="5">
    <source>
        <dbReference type="Proteomes" id="UP000009170"/>
    </source>
</evidence>
<dbReference type="RefSeq" id="XP_022838504.1">
    <property type="nucleotide sequence ID" value="XM_022984776.1"/>
</dbReference>
<dbReference type="KEGG" id="ota:OT_ostta03g02800"/>
<dbReference type="EMBL" id="CAID01000003">
    <property type="protein sequence ID" value="CEF97135.1"/>
    <property type="molecule type" value="Genomic_DNA"/>
</dbReference>
<keyword evidence="1" id="KW-0539">Nucleus</keyword>
<organism evidence="4 5">
    <name type="scientific">Ostreococcus tauri</name>
    <name type="common">Marine green alga</name>
    <dbReference type="NCBI Taxonomy" id="70448"/>
    <lineage>
        <taxon>Eukaryota</taxon>
        <taxon>Viridiplantae</taxon>
        <taxon>Chlorophyta</taxon>
        <taxon>Mamiellophyceae</taxon>
        <taxon>Mamiellales</taxon>
        <taxon>Bathycoccaceae</taxon>
        <taxon>Ostreococcus</taxon>
    </lineage>
</organism>
<evidence type="ECO:0000256" key="2">
    <source>
        <dbReference type="SAM" id="MobiDB-lite"/>
    </source>
</evidence>
<dbReference type="AlphaFoldDB" id="A0A090LYP0"/>
<sequence length="437" mass="48746">MPSLRRAEAMTNPTPSLDAIDDAIEAIAERVPSAIGTPLDLRQARERAGRTSTASEAMVCVRRAWLSATTEPSNRLTESECAQVMRIFNESWLARGLEGTAVSDGTWAFRCARVNRAQTKRMLTELAQWARKGLNPSFVESCRRMRDEVVKKTESPYETYAQVWRGLEALRTAATTGVRNMVNDGASVITYDDALEYDKDLQKWIERCWRDNGLPPLDELPKPNEPFFASGMENDVVVTLSKRAPPRDRTQLVHPAMPLPKKSKVVKSETLSVTKVDSNFELPRSVKKETPIALPPQADDSEADSSVPATRQTEMNVVRHSVGVMVRVRCYGMDADVVIIPPFGLQKGTKTNGEMAAMVFRETQAAQQANTQPATQSERCVHNDGKAWRCPASRVDDTPFCSKHGPVKYATSVRVRPVSFTTQQGLEVTYRCKYAHR</sequence>
<feature type="region of interest" description="Disordered" evidence="2">
    <location>
        <begin position="287"/>
        <end position="309"/>
    </location>
</feature>
<dbReference type="GeneID" id="9832856"/>
<evidence type="ECO:0000256" key="1">
    <source>
        <dbReference type="ARBA" id="ARBA00023242"/>
    </source>
</evidence>
<comment type="caution">
    <text evidence="4">The sequence shown here is derived from an EMBL/GenBank/DDBJ whole genome shotgun (WGS) entry which is preliminary data.</text>
</comment>
<evidence type="ECO:0000259" key="3">
    <source>
        <dbReference type="PROSITE" id="PS51667"/>
    </source>
</evidence>
<dbReference type="PROSITE" id="PS51667">
    <property type="entry name" value="WRC"/>
    <property type="match status" value="1"/>
</dbReference>
<gene>
    <name evidence="4" type="ORF">OT_ostta03g02800</name>
</gene>
<evidence type="ECO:0000313" key="4">
    <source>
        <dbReference type="EMBL" id="CEF97135.1"/>
    </source>
</evidence>
<reference evidence="4 5" key="2">
    <citation type="journal article" date="2014" name="BMC Genomics">
        <title>An improved genome of the model marine alga Ostreococcus tauri unfolds by assessing Illumina de novo assemblies.</title>
        <authorList>
            <person name="Blanc-Mathieu R."/>
            <person name="Verhelst B."/>
            <person name="Derelle E."/>
            <person name="Rombauts S."/>
            <person name="Bouget F.Y."/>
            <person name="Carre I."/>
            <person name="Chateau A."/>
            <person name="Eyre-Walker A."/>
            <person name="Grimsley N."/>
            <person name="Moreau H."/>
            <person name="Piegu B."/>
            <person name="Rivals E."/>
            <person name="Schackwitz W."/>
            <person name="Van de Peer Y."/>
            <person name="Piganeau G."/>
        </authorList>
    </citation>
    <scope>NUCLEOTIDE SEQUENCE [LARGE SCALE GENOMIC DNA]</scope>
    <source>
        <strain evidence="5">OTTH 0595 / CCAP 157/2 / RCC745</strain>
    </source>
</reference>
<dbReference type="InParanoid" id="A0A090LYP0"/>
<feature type="domain" description="WRC" evidence="3">
    <location>
        <begin position="374"/>
        <end position="419"/>
    </location>
</feature>
<dbReference type="OrthoDB" id="10478637at2759"/>
<reference evidence="5" key="1">
    <citation type="journal article" date="2006" name="Proc. Natl. Acad. Sci. U.S.A.">
        <title>Genome analysis of the smallest free-living eukaryote Ostreococcus tauri unveils many unique features.</title>
        <authorList>
            <person name="Derelle E."/>
            <person name="Ferraz C."/>
            <person name="Rombauts S."/>
            <person name="Rouze P."/>
            <person name="Worden A.Z."/>
            <person name="Robbens S."/>
            <person name="Partensky F."/>
            <person name="Degroeve S."/>
            <person name="Echeynie S."/>
            <person name="Cooke R."/>
            <person name="Saeys Y."/>
            <person name="Wuyts J."/>
            <person name="Jabbari K."/>
            <person name="Bowler C."/>
            <person name="Panaud O."/>
            <person name="Piegu B."/>
            <person name="Ball S.G."/>
            <person name="Ral J.-P."/>
            <person name="Bouget F.-Y."/>
            <person name="Piganeau G."/>
            <person name="De Baets B."/>
            <person name="Picard A."/>
            <person name="Delseny M."/>
            <person name="Demaille J."/>
            <person name="Van de Peer Y."/>
            <person name="Moreau H."/>
        </authorList>
    </citation>
    <scope>NUCLEOTIDE SEQUENCE [LARGE SCALE GENOMIC DNA]</scope>
    <source>
        <strain evidence="5">OTTH 0595 / CCAP 157/2 / RCC745</strain>
    </source>
</reference>
<dbReference type="InterPro" id="IPR014977">
    <property type="entry name" value="WRC_dom"/>
</dbReference>
<accession>A0A090LYP0</accession>
<dbReference type="Proteomes" id="UP000009170">
    <property type="component" value="Unassembled WGS sequence"/>
</dbReference>
<name>A0A090LYP0_OSTTA</name>